<dbReference type="PANTHER" id="PTHR30480">
    <property type="entry name" value="BETA-HEXOSAMINIDASE-RELATED"/>
    <property type="match status" value="1"/>
</dbReference>
<protein>
    <recommendedName>
        <fullName evidence="4">Glycoside hydrolase family 3 N-terminal domain-containing protein</fullName>
    </recommendedName>
</protein>
<dbReference type="Gene3D" id="3.40.50.1700">
    <property type="entry name" value="Glycoside hydrolase family 3 C-terminal domain"/>
    <property type="match status" value="1"/>
</dbReference>
<dbReference type="AlphaFoldDB" id="A0A4R0R814"/>
<evidence type="ECO:0000256" key="1">
    <source>
        <dbReference type="ARBA" id="ARBA00005336"/>
    </source>
</evidence>
<reference evidence="5 6" key="1">
    <citation type="submission" date="2018-11" db="EMBL/GenBank/DDBJ databases">
        <title>Genome assembly of Steccherinum ochraceum LE-BIN_3174, the white-rot fungus of the Steccherinaceae family (The Residual Polyporoid clade, Polyporales, Basidiomycota).</title>
        <authorList>
            <person name="Fedorova T.V."/>
            <person name="Glazunova O.A."/>
            <person name="Landesman E.O."/>
            <person name="Moiseenko K.V."/>
            <person name="Psurtseva N.V."/>
            <person name="Savinova O.S."/>
            <person name="Shakhova N.V."/>
            <person name="Tyazhelova T.V."/>
            <person name="Vasina D.V."/>
        </authorList>
    </citation>
    <scope>NUCLEOTIDE SEQUENCE [LARGE SCALE GENOMIC DNA]</scope>
    <source>
        <strain evidence="5 6">LE-BIN_3174</strain>
    </source>
</reference>
<feature type="domain" description="Glycoside hydrolase family 3 N-terminal" evidence="4">
    <location>
        <begin position="72"/>
        <end position="388"/>
    </location>
</feature>
<dbReference type="Gene3D" id="3.20.20.300">
    <property type="entry name" value="Glycoside hydrolase, family 3, N-terminal domain"/>
    <property type="match status" value="1"/>
</dbReference>
<dbReference type="Pfam" id="PF00933">
    <property type="entry name" value="Glyco_hydro_3"/>
    <property type="match status" value="1"/>
</dbReference>
<dbReference type="GO" id="GO:0004553">
    <property type="term" value="F:hydrolase activity, hydrolyzing O-glycosyl compounds"/>
    <property type="evidence" value="ECO:0007669"/>
    <property type="project" value="InterPro"/>
</dbReference>
<evidence type="ECO:0000256" key="2">
    <source>
        <dbReference type="ARBA" id="ARBA00022801"/>
    </source>
</evidence>
<dbReference type="InterPro" id="IPR036962">
    <property type="entry name" value="Glyco_hydro_3_N_sf"/>
</dbReference>
<dbReference type="Proteomes" id="UP000292702">
    <property type="component" value="Unassembled WGS sequence"/>
</dbReference>
<accession>A0A4R0R814</accession>
<comment type="similarity">
    <text evidence="1">Belongs to the glycosyl hydrolase 3 family.</text>
</comment>
<dbReference type="SUPFAM" id="SSF51445">
    <property type="entry name" value="(Trans)glycosidases"/>
    <property type="match status" value="1"/>
</dbReference>
<evidence type="ECO:0000313" key="5">
    <source>
        <dbReference type="EMBL" id="TCD61235.1"/>
    </source>
</evidence>
<dbReference type="GO" id="GO:0005975">
    <property type="term" value="P:carbohydrate metabolic process"/>
    <property type="evidence" value="ECO:0007669"/>
    <property type="project" value="InterPro"/>
</dbReference>
<dbReference type="InterPro" id="IPR001764">
    <property type="entry name" value="Glyco_hydro_3_N"/>
</dbReference>
<dbReference type="InterPro" id="IPR017853">
    <property type="entry name" value="GH"/>
</dbReference>
<keyword evidence="2" id="KW-0378">Hydrolase</keyword>
<keyword evidence="6" id="KW-1185">Reference proteome</keyword>
<evidence type="ECO:0000313" key="6">
    <source>
        <dbReference type="Proteomes" id="UP000292702"/>
    </source>
</evidence>
<keyword evidence="3" id="KW-0326">Glycosidase</keyword>
<evidence type="ECO:0000259" key="4">
    <source>
        <dbReference type="Pfam" id="PF00933"/>
    </source>
</evidence>
<gene>
    <name evidence="5" type="ORF">EIP91_008722</name>
</gene>
<dbReference type="InterPro" id="IPR050226">
    <property type="entry name" value="NagZ_Beta-hexosaminidase"/>
</dbReference>
<dbReference type="InterPro" id="IPR036881">
    <property type="entry name" value="Glyco_hydro_3_C_sf"/>
</dbReference>
<sequence length="603" mass="64334">MLGDSSQMAKTVELTEEIKKEIGQHFVLGFHGPTLSEDILILTKAPYYLGNVILMKRNVAGSGEGYAGGRPQEIAGMMRSLQEHARNAGQSIGLGVGTDQEGGLVSAFSAPNVVTQFPGAMALASISDTESQSSLEITQRVYASQAKELSLLGVNWTYAPVADVNSDRRNPVIGIRSFGDDPDMVSKYVLAACKGLVSEGVAPSVKHFPGHGDTHVDSHLGLPRIRKGLEELGNVECYPWRKALSSETMDAAGAELVTVMTGHMSLPLITGKEDEPASLSRAVTHGILREKMKFEGVVVTDCLEMDAIANTKGIGSNPRSADDNSTEEWYGGPGIEEGAVQALEAGADIVMICHTFDKQVGAIERVWTAVESGRLNLDELRASGERIKKWKKALGLEWGSARLSQSWDQAKWTQVKEESAKVSAEAYDGVAVLVNSTVIKDSGPLLPSNATVVVLTPAMESYNAAVDDAEGVLRTQGGAIRNTAGDSFLSFVNSVKKHAPATHIVYDQHTPVAVQGSDAIIVLRNADRSVWQLDALRSVLKGTGRVIVVSSSTPYDLISFNAESTNYAHIACGEYTAPALDVVADVIFGTKKATGRLAVAVQE</sequence>
<dbReference type="OrthoDB" id="4215304at2759"/>
<dbReference type="PANTHER" id="PTHR30480:SF16">
    <property type="entry name" value="GLYCOSIDE HYDROLASE FAMILY 3 DOMAIN PROTEIN"/>
    <property type="match status" value="1"/>
</dbReference>
<name>A0A4R0R814_9APHY</name>
<proteinExistence type="inferred from homology"/>
<dbReference type="GO" id="GO:0009254">
    <property type="term" value="P:peptidoglycan turnover"/>
    <property type="evidence" value="ECO:0007669"/>
    <property type="project" value="TreeGrafter"/>
</dbReference>
<comment type="caution">
    <text evidence="5">The sequence shown here is derived from an EMBL/GenBank/DDBJ whole genome shotgun (WGS) entry which is preliminary data.</text>
</comment>
<organism evidence="5 6">
    <name type="scientific">Steccherinum ochraceum</name>
    <dbReference type="NCBI Taxonomy" id="92696"/>
    <lineage>
        <taxon>Eukaryota</taxon>
        <taxon>Fungi</taxon>
        <taxon>Dikarya</taxon>
        <taxon>Basidiomycota</taxon>
        <taxon>Agaricomycotina</taxon>
        <taxon>Agaricomycetes</taxon>
        <taxon>Polyporales</taxon>
        <taxon>Steccherinaceae</taxon>
        <taxon>Steccherinum</taxon>
    </lineage>
</organism>
<dbReference type="EMBL" id="RWJN01000489">
    <property type="protein sequence ID" value="TCD61235.1"/>
    <property type="molecule type" value="Genomic_DNA"/>
</dbReference>
<evidence type="ECO:0000256" key="3">
    <source>
        <dbReference type="ARBA" id="ARBA00023295"/>
    </source>
</evidence>